<dbReference type="GO" id="GO:0000447">
    <property type="term" value="P:endonucleolytic cleavage in ITS1 to separate SSU-rRNA from 5.8S rRNA and LSU-rRNA from tricistronic rRNA transcript (SSU-rRNA, 5.8S rRNA, LSU-rRNA)"/>
    <property type="evidence" value="ECO:0007669"/>
    <property type="project" value="TreeGrafter"/>
</dbReference>
<dbReference type="GO" id="GO:0030686">
    <property type="term" value="C:90S preribosome"/>
    <property type="evidence" value="ECO:0007669"/>
    <property type="project" value="TreeGrafter"/>
</dbReference>
<proteinExistence type="predicted"/>
<protein>
    <submittedName>
        <fullName evidence="4">Uncharacterized protein LOC100897660</fullName>
    </submittedName>
</protein>
<gene>
    <name evidence="4" type="primary">LOC100897660</name>
</gene>
<dbReference type="GeneID" id="100897660"/>
<dbReference type="GO" id="GO:0000480">
    <property type="term" value="P:endonucleolytic cleavage in 5'-ETS of tricistronic rRNA transcript (SSU-rRNA, 5.8S rRNA, LSU-rRNA)"/>
    <property type="evidence" value="ECO:0007669"/>
    <property type="project" value="TreeGrafter"/>
</dbReference>
<dbReference type="RefSeq" id="XP_018495071.2">
    <property type="nucleotide sequence ID" value="XM_018639555.2"/>
</dbReference>
<feature type="region of interest" description="Disordered" evidence="2">
    <location>
        <begin position="1"/>
        <end position="30"/>
    </location>
</feature>
<dbReference type="KEGG" id="goe:100897660"/>
<dbReference type="GO" id="GO:0003723">
    <property type="term" value="F:RNA binding"/>
    <property type="evidence" value="ECO:0007669"/>
    <property type="project" value="InterPro"/>
</dbReference>
<dbReference type="GO" id="GO:0005730">
    <property type="term" value="C:nucleolus"/>
    <property type="evidence" value="ECO:0007669"/>
    <property type="project" value="TreeGrafter"/>
</dbReference>
<evidence type="ECO:0000313" key="4">
    <source>
        <dbReference type="RefSeq" id="XP_018495071.2"/>
    </source>
</evidence>
<keyword evidence="1" id="KW-0677">Repeat</keyword>
<dbReference type="Gene3D" id="1.25.10.10">
    <property type="entry name" value="Leucine-rich Repeat Variant"/>
    <property type="match status" value="1"/>
</dbReference>
<keyword evidence="3" id="KW-1185">Reference proteome</keyword>
<sequence>MSWNGGYNSRDFDQENGAKHSREEREEIHPDLVPLKNFLSQMKAHLKAQKMDKEEQGLMISNVLKQTAGKEALLTKSDSYHLNGNVAQFLAQCTEPKVVARFMQAFNLEKVIPSHKTMKIFEALVDAAMNFFRNPAEFESEDDEEASDVDYGAVFIRWLNSLALHVMDKIEIFLNEETLVMQRVLCMICGKRFVKSFADGVDSETLGIASDLEKVRERYFHYLTKEADLESLMRNPQARFVVALSVCLAASMGMRKVFKRFLKLISGENAESILLCEESFIVVDAILRNSSTFDLQRKCSEKILEMADKVSETNPGIITGMIAGLKDKDEFVDLYEKLSGKFTLELLTKKAELASACLRFDMKQNDFLDKLYAQMKLKEPGEENFIFLVRHLGLFQVFKVICNFKANQKVLKALDDLSSQELMNLACSSHVNLLEAIISSERIGEKVKLKMLIKLTDKFQNIAVDKFGSRLMDAVIIQCQVKTLRVVAGELVKHKKTLLGDRIGKFVFLHWGLKYFEDNNKEAWDNVISHSKNRKRQKLLSLLSL</sequence>
<dbReference type="InterPro" id="IPR001313">
    <property type="entry name" value="Pumilio_RNA-bd_rpt"/>
</dbReference>
<organism evidence="3 4">
    <name type="scientific">Galendromus occidentalis</name>
    <name type="common">western predatory mite</name>
    <dbReference type="NCBI Taxonomy" id="34638"/>
    <lineage>
        <taxon>Eukaryota</taxon>
        <taxon>Metazoa</taxon>
        <taxon>Ecdysozoa</taxon>
        <taxon>Arthropoda</taxon>
        <taxon>Chelicerata</taxon>
        <taxon>Arachnida</taxon>
        <taxon>Acari</taxon>
        <taxon>Parasitiformes</taxon>
        <taxon>Mesostigmata</taxon>
        <taxon>Gamasina</taxon>
        <taxon>Phytoseioidea</taxon>
        <taxon>Phytoseiidae</taxon>
        <taxon>Typhlodrominae</taxon>
        <taxon>Galendromus</taxon>
    </lineage>
</organism>
<dbReference type="GO" id="GO:0000472">
    <property type="term" value="P:endonucleolytic cleavage to generate mature 5'-end of SSU-rRNA from (SSU-rRNA, 5.8S rRNA, LSU-rRNA)"/>
    <property type="evidence" value="ECO:0007669"/>
    <property type="project" value="TreeGrafter"/>
</dbReference>
<feature type="compositionally biased region" description="Basic and acidic residues" evidence="2">
    <location>
        <begin position="10"/>
        <end position="30"/>
    </location>
</feature>
<evidence type="ECO:0000313" key="3">
    <source>
        <dbReference type="Proteomes" id="UP000694867"/>
    </source>
</evidence>
<dbReference type="GO" id="GO:0030688">
    <property type="term" value="C:preribosome, small subunit precursor"/>
    <property type="evidence" value="ECO:0007669"/>
    <property type="project" value="TreeGrafter"/>
</dbReference>
<name>A0AAJ7L5U2_9ACAR</name>
<evidence type="ECO:0000256" key="2">
    <source>
        <dbReference type="SAM" id="MobiDB-lite"/>
    </source>
</evidence>
<dbReference type="PANTHER" id="PTHR13102">
    <property type="entry name" value="NUCLEOLAR PROTEIN 9"/>
    <property type="match status" value="1"/>
</dbReference>
<reference evidence="4" key="1">
    <citation type="submission" date="2025-08" db="UniProtKB">
        <authorList>
            <consortium name="RefSeq"/>
        </authorList>
    </citation>
    <scope>IDENTIFICATION</scope>
</reference>
<dbReference type="InterPro" id="IPR040000">
    <property type="entry name" value="NOP9"/>
</dbReference>
<evidence type="ECO:0000256" key="1">
    <source>
        <dbReference type="ARBA" id="ARBA00022737"/>
    </source>
</evidence>
<dbReference type="Pfam" id="PF22493">
    <property type="entry name" value="PUF_NOP9"/>
    <property type="match status" value="1"/>
</dbReference>
<accession>A0AAJ7L5U2</accession>
<dbReference type="GO" id="GO:0000056">
    <property type="term" value="P:ribosomal small subunit export from nucleus"/>
    <property type="evidence" value="ECO:0007669"/>
    <property type="project" value="TreeGrafter"/>
</dbReference>
<dbReference type="PANTHER" id="PTHR13102:SF0">
    <property type="entry name" value="NUCLEOLAR PROTEIN 9"/>
    <property type="match status" value="1"/>
</dbReference>
<dbReference type="Proteomes" id="UP000694867">
    <property type="component" value="Unplaced"/>
</dbReference>
<dbReference type="AlphaFoldDB" id="A0AAJ7L5U2"/>
<dbReference type="InterPro" id="IPR011989">
    <property type="entry name" value="ARM-like"/>
</dbReference>